<dbReference type="Pfam" id="PF19700">
    <property type="entry name" value="DUF6198"/>
    <property type="match status" value="1"/>
</dbReference>
<keyword evidence="1" id="KW-0812">Transmembrane</keyword>
<accession>A0A0A2TAL2</accession>
<feature type="transmembrane region" description="Helical" evidence="1">
    <location>
        <begin position="47"/>
        <end position="65"/>
    </location>
</feature>
<feature type="transmembrane region" description="Helical" evidence="1">
    <location>
        <begin position="7"/>
        <end position="35"/>
    </location>
</feature>
<dbReference type="InterPro" id="IPR038750">
    <property type="entry name" value="YczE/YyaS-like"/>
</dbReference>
<reference evidence="2 3" key="1">
    <citation type="journal article" date="2015" name="Stand. Genomic Sci.">
        <title>High quality draft genome sequence of the moderately halophilic bacterium Pontibacillus yanchengensis Y32(T) and comparison among Pontibacillus genomes.</title>
        <authorList>
            <person name="Huang J."/>
            <person name="Qiao Z.X."/>
            <person name="Tang J.W."/>
            <person name="Wang G."/>
        </authorList>
    </citation>
    <scope>NUCLEOTIDE SEQUENCE [LARGE SCALE GENOMIC DNA]</scope>
    <source>
        <strain evidence="2 3">Y32</strain>
    </source>
</reference>
<sequence length="212" mass="23735">MLYRVTIYLLGMLVNFFGVALLIKATLGAGFWTALFAGLSDSLGYTVGFWYAVAQLILIFANAWLMKQPPEVRAIIPLILESLILDFWVEIVFGQVDLSMAPLALQLTFLVVGITMSAMGVGMYILPQFPRAPVDQFFLAIAGRFRMSMRVSQTLVAITTSTSAFLIGGPVGLGTLLGVLFAGPIIQQWYTFTYPFYYQFHPHYKERFELVY</sequence>
<feature type="transmembrane region" description="Helical" evidence="1">
    <location>
        <begin position="72"/>
        <end position="91"/>
    </location>
</feature>
<feature type="transmembrane region" description="Helical" evidence="1">
    <location>
        <begin position="173"/>
        <end position="197"/>
    </location>
</feature>
<evidence type="ECO:0000313" key="2">
    <source>
        <dbReference type="EMBL" id="KGP72604.1"/>
    </source>
</evidence>
<dbReference type="EMBL" id="AVBF01000027">
    <property type="protein sequence ID" value="KGP72604.1"/>
    <property type="molecule type" value="Genomic_DNA"/>
</dbReference>
<gene>
    <name evidence="2" type="ORF">N782_11545</name>
</gene>
<dbReference type="Proteomes" id="UP000030147">
    <property type="component" value="Unassembled WGS sequence"/>
</dbReference>
<dbReference type="OrthoDB" id="1902994at2"/>
<proteinExistence type="predicted"/>
<dbReference type="eggNOG" id="COG2364">
    <property type="taxonomic scope" value="Bacteria"/>
</dbReference>
<protein>
    <submittedName>
        <fullName evidence="2">Uncharacterized protein</fullName>
    </submittedName>
</protein>
<dbReference type="STRING" id="1385514.N782_11545"/>
<keyword evidence="3" id="KW-1185">Reference proteome</keyword>
<name>A0A0A2TAL2_9BACI</name>
<dbReference type="PANTHER" id="PTHR40078:SF1">
    <property type="entry name" value="INTEGRAL MEMBRANE PROTEIN"/>
    <property type="match status" value="1"/>
</dbReference>
<dbReference type="AlphaFoldDB" id="A0A0A2TAL2"/>
<dbReference type="PANTHER" id="PTHR40078">
    <property type="entry name" value="INTEGRAL MEMBRANE PROTEIN-RELATED"/>
    <property type="match status" value="1"/>
</dbReference>
<organism evidence="2 3">
    <name type="scientific">Pontibacillus yanchengensis Y32</name>
    <dbReference type="NCBI Taxonomy" id="1385514"/>
    <lineage>
        <taxon>Bacteria</taxon>
        <taxon>Bacillati</taxon>
        <taxon>Bacillota</taxon>
        <taxon>Bacilli</taxon>
        <taxon>Bacillales</taxon>
        <taxon>Bacillaceae</taxon>
        <taxon>Pontibacillus</taxon>
    </lineage>
</organism>
<evidence type="ECO:0000313" key="3">
    <source>
        <dbReference type="Proteomes" id="UP000030147"/>
    </source>
</evidence>
<dbReference type="RefSeq" id="WP_036819537.1">
    <property type="nucleotide sequence ID" value="NZ_AVBF01000027.1"/>
</dbReference>
<comment type="caution">
    <text evidence="2">The sequence shown here is derived from an EMBL/GenBank/DDBJ whole genome shotgun (WGS) entry which is preliminary data.</text>
</comment>
<keyword evidence="1" id="KW-0472">Membrane</keyword>
<feature type="transmembrane region" description="Helical" evidence="1">
    <location>
        <begin position="103"/>
        <end position="126"/>
    </location>
</feature>
<keyword evidence="1" id="KW-1133">Transmembrane helix</keyword>
<evidence type="ECO:0000256" key="1">
    <source>
        <dbReference type="SAM" id="Phobius"/>
    </source>
</evidence>